<evidence type="ECO:0000256" key="4">
    <source>
        <dbReference type="ARBA" id="ARBA00022691"/>
    </source>
</evidence>
<dbReference type="Pfam" id="PF00145">
    <property type="entry name" value="DNA_methylase"/>
    <property type="match status" value="1"/>
</dbReference>
<name>A0A2T0TBG4_9BACT</name>
<dbReference type="InterPro" id="IPR050390">
    <property type="entry name" value="C5-Methyltransferase"/>
</dbReference>
<evidence type="ECO:0000256" key="8">
    <source>
        <dbReference type="RuleBase" id="RU000416"/>
    </source>
</evidence>
<protein>
    <recommendedName>
        <fullName evidence="1">DNA (cytosine-5-)-methyltransferase</fullName>
        <ecNumber evidence="1">2.1.1.37</ecNumber>
    </recommendedName>
</protein>
<dbReference type="PRINTS" id="PR00105">
    <property type="entry name" value="C5METTRFRASE"/>
</dbReference>
<dbReference type="GO" id="GO:0044027">
    <property type="term" value="P:negative regulation of gene expression via chromosomal CpG island methylation"/>
    <property type="evidence" value="ECO:0007669"/>
    <property type="project" value="TreeGrafter"/>
</dbReference>
<dbReference type="GO" id="GO:0003886">
    <property type="term" value="F:DNA (cytosine-5-)-methyltransferase activity"/>
    <property type="evidence" value="ECO:0007669"/>
    <property type="project" value="UniProtKB-EC"/>
</dbReference>
<dbReference type="PANTHER" id="PTHR10629:SF52">
    <property type="entry name" value="DNA (CYTOSINE-5)-METHYLTRANSFERASE 1"/>
    <property type="match status" value="1"/>
</dbReference>
<comment type="similarity">
    <text evidence="7 8">Belongs to the class I-like SAM-binding methyltransferase superfamily. C5-methyltransferase family.</text>
</comment>
<keyword evidence="5" id="KW-0680">Restriction system</keyword>
<feature type="active site" evidence="7">
    <location>
        <position position="86"/>
    </location>
</feature>
<evidence type="ECO:0000313" key="10">
    <source>
        <dbReference type="Proteomes" id="UP000238375"/>
    </source>
</evidence>
<dbReference type="Gene3D" id="3.40.50.150">
    <property type="entry name" value="Vaccinia Virus protein VP39"/>
    <property type="match status" value="1"/>
</dbReference>
<dbReference type="Proteomes" id="UP000238375">
    <property type="component" value="Unassembled WGS sequence"/>
</dbReference>
<keyword evidence="10" id="KW-1185">Reference proteome</keyword>
<keyword evidence="3 7" id="KW-0808">Transferase</keyword>
<dbReference type="NCBIfam" id="TIGR00675">
    <property type="entry name" value="dcm"/>
    <property type="match status" value="1"/>
</dbReference>
<reference evidence="9 10" key="1">
    <citation type="submission" date="2018-03" db="EMBL/GenBank/DDBJ databases">
        <title>Genomic Encyclopedia of Archaeal and Bacterial Type Strains, Phase II (KMG-II): from individual species to whole genera.</title>
        <authorList>
            <person name="Goeker M."/>
        </authorList>
    </citation>
    <scope>NUCLEOTIDE SEQUENCE [LARGE SCALE GENOMIC DNA]</scope>
    <source>
        <strain evidence="9 10">DSM 28354</strain>
    </source>
</reference>
<organism evidence="9 10">
    <name type="scientific">Spirosoma oryzae</name>
    <dbReference type="NCBI Taxonomy" id="1469603"/>
    <lineage>
        <taxon>Bacteria</taxon>
        <taxon>Pseudomonadati</taxon>
        <taxon>Bacteroidota</taxon>
        <taxon>Cytophagia</taxon>
        <taxon>Cytophagales</taxon>
        <taxon>Cytophagaceae</taxon>
        <taxon>Spirosoma</taxon>
    </lineage>
</organism>
<evidence type="ECO:0000256" key="2">
    <source>
        <dbReference type="ARBA" id="ARBA00022603"/>
    </source>
</evidence>
<dbReference type="CDD" id="cd00315">
    <property type="entry name" value="Cyt_C5_DNA_methylase"/>
    <property type="match status" value="1"/>
</dbReference>
<sequence length="340" mass="38592">MTYVKNINETLKPNITEQAVVLDLFAGCGGLSLGFEAAGYKTIGYEMDKAAVETYNRNLKGNCHTTKLDIGFDYPDAQVVIGGPPCQPFSVGGHQKGIDDARDGFPIFIDAVRRLNPKVFMFENVRGLLYANKWYFELIINELRKLDYIIDYRLLNAVNFGVPQNRQRLFVFGHRAKFKFPKPESSKVTVDEAIGDYMYTTPPGSKFLNESMDRYIANYEKASACANPRDLYPNRPARTLTCRNLAGATGDMQRVKLKDGRRRRLIHREAARLQSFPDWFEFEGNETQKFNQIGNAVPPLLAYKLALSLKECFNTEEVYSPGEIVRSELLPNNVLTLFPI</sequence>
<dbReference type="PROSITE" id="PS51679">
    <property type="entry name" value="SAM_MT_C5"/>
    <property type="match status" value="1"/>
</dbReference>
<evidence type="ECO:0000256" key="5">
    <source>
        <dbReference type="ARBA" id="ARBA00022747"/>
    </source>
</evidence>
<comment type="caution">
    <text evidence="9">The sequence shown here is derived from an EMBL/GenBank/DDBJ whole genome shotgun (WGS) entry which is preliminary data.</text>
</comment>
<comment type="catalytic activity">
    <reaction evidence="6">
        <text>a 2'-deoxycytidine in DNA + S-adenosyl-L-methionine = a 5-methyl-2'-deoxycytidine in DNA + S-adenosyl-L-homocysteine + H(+)</text>
        <dbReference type="Rhea" id="RHEA:13681"/>
        <dbReference type="Rhea" id="RHEA-COMP:11369"/>
        <dbReference type="Rhea" id="RHEA-COMP:11370"/>
        <dbReference type="ChEBI" id="CHEBI:15378"/>
        <dbReference type="ChEBI" id="CHEBI:57856"/>
        <dbReference type="ChEBI" id="CHEBI:59789"/>
        <dbReference type="ChEBI" id="CHEBI:85452"/>
        <dbReference type="ChEBI" id="CHEBI:85454"/>
        <dbReference type="EC" id="2.1.1.37"/>
    </reaction>
</comment>
<dbReference type="RefSeq" id="WP_106136872.1">
    <property type="nucleotide sequence ID" value="NZ_PVTE01000004.1"/>
</dbReference>
<evidence type="ECO:0000256" key="7">
    <source>
        <dbReference type="PROSITE-ProRule" id="PRU01016"/>
    </source>
</evidence>
<dbReference type="OrthoDB" id="32195at2"/>
<gene>
    <name evidence="9" type="ORF">CLV58_104138</name>
</gene>
<dbReference type="GO" id="GO:0009307">
    <property type="term" value="P:DNA restriction-modification system"/>
    <property type="evidence" value="ECO:0007669"/>
    <property type="project" value="UniProtKB-KW"/>
</dbReference>
<evidence type="ECO:0000256" key="6">
    <source>
        <dbReference type="ARBA" id="ARBA00047422"/>
    </source>
</evidence>
<dbReference type="GO" id="GO:0032259">
    <property type="term" value="P:methylation"/>
    <property type="evidence" value="ECO:0007669"/>
    <property type="project" value="UniProtKB-KW"/>
</dbReference>
<dbReference type="EMBL" id="PVTE01000004">
    <property type="protein sequence ID" value="PRY43007.1"/>
    <property type="molecule type" value="Genomic_DNA"/>
</dbReference>
<dbReference type="InterPro" id="IPR001525">
    <property type="entry name" value="C5_MeTfrase"/>
</dbReference>
<accession>A0A2T0TBG4</accession>
<keyword evidence="4 7" id="KW-0949">S-adenosyl-L-methionine</keyword>
<dbReference type="GO" id="GO:0003677">
    <property type="term" value="F:DNA binding"/>
    <property type="evidence" value="ECO:0007669"/>
    <property type="project" value="TreeGrafter"/>
</dbReference>
<dbReference type="InterPro" id="IPR029063">
    <property type="entry name" value="SAM-dependent_MTases_sf"/>
</dbReference>
<keyword evidence="2 7" id="KW-0489">Methyltransferase</keyword>
<evidence type="ECO:0000256" key="1">
    <source>
        <dbReference type="ARBA" id="ARBA00011975"/>
    </source>
</evidence>
<dbReference type="SUPFAM" id="SSF53335">
    <property type="entry name" value="S-adenosyl-L-methionine-dependent methyltransferases"/>
    <property type="match status" value="1"/>
</dbReference>
<proteinExistence type="inferred from homology"/>
<dbReference type="AlphaFoldDB" id="A0A2T0TBG4"/>
<evidence type="ECO:0000313" key="9">
    <source>
        <dbReference type="EMBL" id="PRY43007.1"/>
    </source>
</evidence>
<evidence type="ECO:0000256" key="3">
    <source>
        <dbReference type="ARBA" id="ARBA00022679"/>
    </source>
</evidence>
<dbReference type="Gene3D" id="3.90.120.10">
    <property type="entry name" value="DNA Methylase, subunit A, domain 2"/>
    <property type="match status" value="1"/>
</dbReference>
<dbReference type="EC" id="2.1.1.37" evidence="1"/>
<dbReference type="PANTHER" id="PTHR10629">
    <property type="entry name" value="CYTOSINE-SPECIFIC METHYLTRANSFERASE"/>
    <property type="match status" value="1"/>
</dbReference>